<comment type="caution">
    <text evidence="1">The sequence shown here is derived from an EMBL/GenBank/DDBJ whole genome shotgun (WGS) entry which is preliminary data.</text>
</comment>
<evidence type="ECO:0000313" key="3">
    <source>
        <dbReference type="EMBL" id="KAF4148556.1"/>
    </source>
</evidence>
<evidence type="ECO:0000313" key="4">
    <source>
        <dbReference type="Proteomes" id="UP000602510"/>
    </source>
</evidence>
<dbReference type="AlphaFoldDB" id="A0A833TAQ9"/>
<dbReference type="EMBL" id="JAACNO010000263">
    <property type="protein sequence ID" value="KAF4148556.1"/>
    <property type="molecule type" value="Genomic_DNA"/>
</dbReference>
<dbReference type="EMBL" id="WSZM01000059">
    <property type="protein sequence ID" value="KAF4044784.1"/>
    <property type="molecule type" value="Genomic_DNA"/>
</dbReference>
<accession>A0A833TAQ9</accession>
<proteinExistence type="predicted"/>
<evidence type="ECO:0000313" key="1">
    <source>
        <dbReference type="EMBL" id="KAF4044784.1"/>
    </source>
</evidence>
<dbReference type="EMBL" id="JAACNO010002429">
    <property type="protein sequence ID" value="KAF4133205.1"/>
    <property type="molecule type" value="Genomic_DNA"/>
</dbReference>
<reference evidence="1" key="1">
    <citation type="submission" date="2020-04" db="EMBL/GenBank/DDBJ databases">
        <title>Hybrid Assembly of Korean Phytophthora infestans isolates.</title>
        <authorList>
            <person name="Prokchorchik M."/>
            <person name="Lee Y."/>
            <person name="Seo J."/>
            <person name="Cho J.-H."/>
            <person name="Park Y.-E."/>
            <person name="Jang D.-C."/>
            <person name="Im J.-S."/>
            <person name="Choi J.-G."/>
            <person name="Park H.-J."/>
            <person name="Lee G.-B."/>
            <person name="Lee Y.-G."/>
            <person name="Hong S.-Y."/>
            <person name="Cho K."/>
            <person name="Sohn K.H."/>
        </authorList>
    </citation>
    <scope>NUCLEOTIDE SEQUENCE</scope>
    <source>
        <strain evidence="1">KR_1_A1</strain>
        <strain evidence="2">KR_2_A2</strain>
    </source>
</reference>
<name>A0A833TAQ9_PHYIN</name>
<dbReference type="Proteomes" id="UP000602510">
    <property type="component" value="Unassembled WGS sequence"/>
</dbReference>
<evidence type="ECO:0000313" key="2">
    <source>
        <dbReference type="EMBL" id="KAF4133205.1"/>
    </source>
</evidence>
<keyword evidence="4" id="KW-1185">Reference proteome</keyword>
<protein>
    <submittedName>
        <fullName evidence="1">Uncharacterized protein</fullName>
    </submittedName>
</protein>
<dbReference type="Proteomes" id="UP000704712">
    <property type="component" value="Unassembled WGS sequence"/>
</dbReference>
<sequence>MVGQPGRTTEEVETPATEEIWQRKLDELCFAMAKASPYDWCELSTASNEAQYSTESVLIANMKQVDLAHVTYLGSRRFGITM</sequence>
<gene>
    <name evidence="1" type="ORF">GN244_ATG02855</name>
    <name evidence="3" type="ORF">GN958_ATG02255</name>
    <name evidence="2" type="ORF">GN958_ATG17600</name>
</gene>
<organism evidence="1 4">
    <name type="scientific">Phytophthora infestans</name>
    <name type="common">Potato late blight agent</name>
    <name type="synonym">Botrytis infestans</name>
    <dbReference type="NCBI Taxonomy" id="4787"/>
    <lineage>
        <taxon>Eukaryota</taxon>
        <taxon>Sar</taxon>
        <taxon>Stramenopiles</taxon>
        <taxon>Oomycota</taxon>
        <taxon>Peronosporomycetes</taxon>
        <taxon>Peronosporales</taxon>
        <taxon>Peronosporaceae</taxon>
        <taxon>Phytophthora</taxon>
    </lineage>
</organism>